<dbReference type="Pfam" id="PF03886">
    <property type="entry name" value="ABC_trans_aux"/>
    <property type="match status" value="1"/>
</dbReference>
<organism evidence="3 4">
    <name type="scientific">Paramagnetospirillum magneticum (strain ATCC 700264 / AMB-1)</name>
    <name type="common">Magnetospirillum magneticum</name>
    <dbReference type="NCBI Taxonomy" id="342108"/>
    <lineage>
        <taxon>Bacteria</taxon>
        <taxon>Pseudomonadati</taxon>
        <taxon>Pseudomonadota</taxon>
        <taxon>Alphaproteobacteria</taxon>
        <taxon>Rhodospirillales</taxon>
        <taxon>Magnetospirillaceae</taxon>
        <taxon>Paramagnetospirillum</taxon>
    </lineage>
</organism>
<evidence type="ECO:0000259" key="2">
    <source>
        <dbReference type="Pfam" id="PF03886"/>
    </source>
</evidence>
<dbReference type="Gene3D" id="3.40.50.10610">
    <property type="entry name" value="ABC-type transport auxiliary lipoprotein component"/>
    <property type="match status" value="1"/>
</dbReference>
<dbReference type="PROSITE" id="PS51257">
    <property type="entry name" value="PROKAR_LIPOPROTEIN"/>
    <property type="match status" value="1"/>
</dbReference>
<evidence type="ECO:0000256" key="1">
    <source>
        <dbReference type="SAM" id="SignalP"/>
    </source>
</evidence>
<dbReference type="SUPFAM" id="SSF159594">
    <property type="entry name" value="XCC0632-like"/>
    <property type="match status" value="1"/>
</dbReference>
<dbReference type="HOGENOM" id="CLU_096001_0_0_5"/>
<dbReference type="AlphaFoldDB" id="Q2W2V9"/>
<name>Q2W2V9_PARM1</name>
<reference evidence="3 4" key="1">
    <citation type="journal article" date="2005" name="DNA Res.">
        <title>Complete genome sequence of the facultative anaerobic magnetotactic bacterium Magnetospirillum sp. strain AMB-1.</title>
        <authorList>
            <person name="Matsunaga T."/>
            <person name="Okamura Y."/>
            <person name="Fukuda Y."/>
            <person name="Wahyudi A.T."/>
            <person name="Murase Y."/>
            <person name="Takeyama H."/>
        </authorList>
    </citation>
    <scope>NUCLEOTIDE SEQUENCE [LARGE SCALE GENOMIC DNA]</scope>
    <source>
        <strain evidence="4">ATCC 700264 / AMB-1</strain>
    </source>
</reference>
<feature type="signal peptide" evidence="1">
    <location>
        <begin position="1"/>
        <end position="23"/>
    </location>
</feature>
<feature type="domain" description="ABC-type transport auxiliary lipoprotein component" evidence="2">
    <location>
        <begin position="32"/>
        <end position="190"/>
    </location>
</feature>
<dbReference type="STRING" id="342108.amb3012"/>
<dbReference type="RefSeq" id="WP_011385388.1">
    <property type="nucleotide sequence ID" value="NC_007626.1"/>
</dbReference>
<sequence>MIPPLPRLAASLLLAATLAGCGASTPLRYHALSSGPTAPLASGSAALLVEVLPIAVPERINREELVLSGPGGQLEVRAGDRWAAPLADEMRQLVDESLWRHLRAADIYVAPLAITGSGLPQYRLALRLERLEATPGRQAVAEASWTVRRLPQGQPAICRTGATEPLPDASTEAAVAGLARASARLAEAVAASLGRLHAGTANPCDG</sequence>
<dbReference type="KEGG" id="mag:amb3012"/>
<keyword evidence="1" id="KW-0732">Signal</keyword>
<accession>Q2W2V9</accession>
<feature type="chain" id="PRO_5004218167" evidence="1">
    <location>
        <begin position="24"/>
        <end position="206"/>
    </location>
</feature>
<evidence type="ECO:0000313" key="4">
    <source>
        <dbReference type="Proteomes" id="UP000007058"/>
    </source>
</evidence>
<dbReference type="Proteomes" id="UP000007058">
    <property type="component" value="Chromosome"/>
</dbReference>
<dbReference type="OrthoDB" id="7064073at2"/>
<gene>
    <name evidence="3" type="ordered locus">amb3012</name>
</gene>
<protein>
    <submittedName>
        <fullName evidence="3">Uncharacterized protein conserved in bacteria</fullName>
    </submittedName>
</protein>
<evidence type="ECO:0000313" key="3">
    <source>
        <dbReference type="EMBL" id="BAE51816.1"/>
    </source>
</evidence>
<dbReference type="InterPro" id="IPR005586">
    <property type="entry name" value="ABC_trans_aux"/>
</dbReference>
<dbReference type="EMBL" id="AP007255">
    <property type="protein sequence ID" value="BAE51816.1"/>
    <property type="molecule type" value="Genomic_DNA"/>
</dbReference>
<proteinExistence type="predicted"/>
<keyword evidence="4" id="KW-1185">Reference proteome</keyword>